<evidence type="ECO:0000313" key="7">
    <source>
        <dbReference type="Proteomes" id="UP000220102"/>
    </source>
</evidence>
<evidence type="ECO:0000259" key="5">
    <source>
        <dbReference type="PROSITE" id="PS51755"/>
    </source>
</evidence>
<sequence>MRHDSLDASLPGQRFKVGDWTVEPLLNQVTRNGEKHRLEPKVMDVLCLLASKVGETVTKEEFMDVVWADTVVTPDVLSRCISELRKTLGDDSRNPRYVETIRKTGYRLIAPVEPLPSDASDATSSFRTEESGVEEPDTPTDTARRTISSISRPLASSDSILTSPHTWVVLVLVLIAAGVIAWRVLLPAPPAGPPPQPTPLTSFPGQELYPALSADGERTIFAWNRDDEPTALFLRQAGAETPLQLTNGPLDWSPAWSPNRRFLAFAREESGRNGVFVVPSIGGSARQIADLGVREIDRVAWSPDTSANHLVISAQIGPFRPYALFLAPLDRDTLVQLTSPPAQSLGDRHPAFSPDGKRVAFTRSLSTQTQDTYLLSLSDTTISRVTQDSSVITGLDWLTTDELVIASRRGGSSALWRVPLDGDDPAWLTDAGEGVDILHPSIARDVGQIAYARQMLHTNIWSLRGTSAEALISSTQWDSHPDISPDDEHVAFVSQRSGSPQVWTVAADGESPSQLTSMRSTAISTPRWSPSGEKICFVARENGRSSLFLVDAEGGPVTRLTSAETVDRMPHWGQDGRHIYFSSARKGAWSVWRIRVEDGTIQRVTPFPALAAQEHPDGSSLYVVRPDTLGIWRYPLRETVVDTASSDSLAVPSSILDTSAAPIRVVPDFSPREYANWRATNVGVVALDRSRDQITVRRYPPGGGEGIVLHVLGHVPEHPALAVSPDARWVLLSRHDQRESDIVYLDMDSDE</sequence>
<dbReference type="SUPFAM" id="SSF46894">
    <property type="entry name" value="C-terminal effector domain of the bipartite response regulators"/>
    <property type="match status" value="1"/>
</dbReference>
<dbReference type="SMART" id="SM00862">
    <property type="entry name" value="Trans_reg_C"/>
    <property type="match status" value="1"/>
</dbReference>
<organism evidence="6 7">
    <name type="scientific">Longibacter salinarum</name>
    <dbReference type="NCBI Taxonomy" id="1850348"/>
    <lineage>
        <taxon>Bacteria</taxon>
        <taxon>Pseudomonadati</taxon>
        <taxon>Rhodothermota</taxon>
        <taxon>Rhodothermia</taxon>
        <taxon>Rhodothermales</taxon>
        <taxon>Salisaetaceae</taxon>
        <taxon>Longibacter</taxon>
    </lineage>
</organism>
<dbReference type="Gene3D" id="2.120.10.30">
    <property type="entry name" value="TolB, C-terminal domain"/>
    <property type="match status" value="2"/>
</dbReference>
<feature type="domain" description="OmpR/PhoB-type" evidence="5">
    <location>
        <begin position="12"/>
        <end position="110"/>
    </location>
</feature>
<keyword evidence="7" id="KW-1185">Reference proteome</keyword>
<dbReference type="Gene3D" id="1.10.10.10">
    <property type="entry name" value="Winged helix-like DNA-binding domain superfamily/Winged helix DNA-binding domain"/>
    <property type="match status" value="1"/>
</dbReference>
<dbReference type="PANTHER" id="PTHR36842">
    <property type="entry name" value="PROTEIN TOLB HOMOLOG"/>
    <property type="match status" value="1"/>
</dbReference>
<feature type="DNA-binding region" description="OmpR/PhoB-type" evidence="3">
    <location>
        <begin position="12"/>
        <end position="110"/>
    </location>
</feature>
<dbReference type="Pfam" id="PF07676">
    <property type="entry name" value="PD40"/>
    <property type="match status" value="6"/>
</dbReference>
<feature type="region of interest" description="Disordered" evidence="4">
    <location>
        <begin position="113"/>
        <end position="145"/>
    </location>
</feature>
<dbReference type="InterPro" id="IPR011659">
    <property type="entry name" value="WD40"/>
</dbReference>
<dbReference type="PROSITE" id="PS51755">
    <property type="entry name" value="OMPR_PHOB"/>
    <property type="match status" value="1"/>
</dbReference>
<name>A0A2A8CX21_9BACT</name>
<dbReference type="CDD" id="cd00383">
    <property type="entry name" value="trans_reg_C"/>
    <property type="match status" value="1"/>
</dbReference>
<dbReference type="Proteomes" id="UP000220102">
    <property type="component" value="Unassembled WGS sequence"/>
</dbReference>
<reference evidence="6 7" key="1">
    <citation type="submission" date="2017-10" db="EMBL/GenBank/DDBJ databases">
        <title>Draft genome of Longibacter Salinarum.</title>
        <authorList>
            <person name="Goh K.M."/>
            <person name="Shamsir M.S."/>
            <person name="Lim S.W."/>
        </authorList>
    </citation>
    <scope>NUCLEOTIDE SEQUENCE [LARGE SCALE GENOMIC DNA]</scope>
    <source>
        <strain evidence="6 7">KCTC 52045</strain>
    </source>
</reference>
<comment type="caution">
    <text evidence="6">The sequence shown here is derived from an EMBL/GenBank/DDBJ whole genome shotgun (WGS) entry which is preliminary data.</text>
</comment>
<dbReference type="InterPro" id="IPR011042">
    <property type="entry name" value="6-blade_b-propeller_TolB-like"/>
</dbReference>
<dbReference type="InterPro" id="IPR001867">
    <property type="entry name" value="OmpR/PhoB-type_DNA-bd"/>
</dbReference>
<dbReference type="OrthoDB" id="8432779at2"/>
<dbReference type="RefSeq" id="WP_098075762.1">
    <property type="nucleotide sequence ID" value="NZ_PDEQ01000005.1"/>
</dbReference>
<dbReference type="InterPro" id="IPR036388">
    <property type="entry name" value="WH-like_DNA-bd_sf"/>
</dbReference>
<dbReference type="GO" id="GO:0006355">
    <property type="term" value="P:regulation of DNA-templated transcription"/>
    <property type="evidence" value="ECO:0007669"/>
    <property type="project" value="InterPro"/>
</dbReference>
<comment type="similarity">
    <text evidence="1">Belongs to the TolB family.</text>
</comment>
<dbReference type="GO" id="GO:0003677">
    <property type="term" value="F:DNA binding"/>
    <property type="evidence" value="ECO:0007669"/>
    <property type="project" value="UniProtKB-UniRule"/>
</dbReference>
<evidence type="ECO:0000256" key="2">
    <source>
        <dbReference type="ARBA" id="ARBA00023125"/>
    </source>
</evidence>
<accession>A0A2A8CX21</accession>
<keyword evidence="2 3" id="KW-0238">DNA-binding</keyword>
<dbReference type="GO" id="GO:0000160">
    <property type="term" value="P:phosphorelay signal transduction system"/>
    <property type="evidence" value="ECO:0007669"/>
    <property type="project" value="InterPro"/>
</dbReference>
<evidence type="ECO:0000256" key="1">
    <source>
        <dbReference type="ARBA" id="ARBA00009820"/>
    </source>
</evidence>
<evidence type="ECO:0000256" key="3">
    <source>
        <dbReference type="PROSITE-ProRule" id="PRU01091"/>
    </source>
</evidence>
<proteinExistence type="inferred from homology"/>
<dbReference type="AlphaFoldDB" id="A0A2A8CX21"/>
<evidence type="ECO:0000313" key="6">
    <source>
        <dbReference type="EMBL" id="PEN13173.1"/>
    </source>
</evidence>
<dbReference type="SUPFAM" id="SSF82171">
    <property type="entry name" value="DPP6 N-terminal domain-like"/>
    <property type="match status" value="2"/>
</dbReference>
<dbReference type="PANTHER" id="PTHR36842:SF1">
    <property type="entry name" value="PROTEIN TOLB"/>
    <property type="match status" value="1"/>
</dbReference>
<dbReference type="InterPro" id="IPR016032">
    <property type="entry name" value="Sig_transdc_resp-reg_C-effctor"/>
</dbReference>
<dbReference type="Gene3D" id="2.120.10.60">
    <property type="entry name" value="Tricorn protease N-terminal domain"/>
    <property type="match status" value="1"/>
</dbReference>
<evidence type="ECO:0000256" key="4">
    <source>
        <dbReference type="SAM" id="MobiDB-lite"/>
    </source>
</evidence>
<protein>
    <recommendedName>
        <fullName evidence="5">OmpR/PhoB-type domain-containing protein</fullName>
    </recommendedName>
</protein>
<dbReference type="Pfam" id="PF00486">
    <property type="entry name" value="Trans_reg_C"/>
    <property type="match status" value="1"/>
</dbReference>
<dbReference type="EMBL" id="PDEQ01000005">
    <property type="protein sequence ID" value="PEN13173.1"/>
    <property type="molecule type" value="Genomic_DNA"/>
</dbReference>
<gene>
    <name evidence="6" type="ORF">CRI94_11035</name>
</gene>